<dbReference type="OrthoDB" id="2744747at2759"/>
<proteinExistence type="predicted"/>
<name>A0A1Y2J6I3_TRAC3</name>
<dbReference type="EMBL" id="KZ084086">
    <property type="protein sequence ID" value="OSD08394.1"/>
    <property type="molecule type" value="Genomic_DNA"/>
</dbReference>
<dbReference type="AlphaFoldDB" id="A0A1Y2J6I3"/>
<evidence type="ECO:0000313" key="2">
    <source>
        <dbReference type="Proteomes" id="UP000193067"/>
    </source>
</evidence>
<gene>
    <name evidence="1" type="ORF">PYCCODRAFT_1421333</name>
</gene>
<organism evidence="1 2">
    <name type="scientific">Trametes coccinea (strain BRFM310)</name>
    <name type="common">Pycnoporus coccineus</name>
    <dbReference type="NCBI Taxonomy" id="1353009"/>
    <lineage>
        <taxon>Eukaryota</taxon>
        <taxon>Fungi</taxon>
        <taxon>Dikarya</taxon>
        <taxon>Basidiomycota</taxon>
        <taxon>Agaricomycotina</taxon>
        <taxon>Agaricomycetes</taxon>
        <taxon>Polyporales</taxon>
        <taxon>Polyporaceae</taxon>
        <taxon>Trametes</taxon>
    </lineage>
</organism>
<keyword evidence="2" id="KW-1185">Reference proteome</keyword>
<dbReference type="Proteomes" id="UP000193067">
    <property type="component" value="Unassembled WGS sequence"/>
</dbReference>
<protein>
    <submittedName>
        <fullName evidence="1">Uncharacterized protein</fullName>
    </submittedName>
</protein>
<accession>A0A1Y2J6I3</accession>
<evidence type="ECO:0000313" key="1">
    <source>
        <dbReference type="EMBL" id="OSD08394.1"/>
    </source>
</evidence>
<sequence>MQSPSEATYYACQYNSSRSFQPFTYSCERQFPIYAHCNSQRKRKTPALRCNTTFSAASRQQDLMQTVDYRHHKTERQPRSSFALSDIFETDEEDIQIEISPVLPSTPNTASSVSTSRSRKARMKAILTGAVYSVKATWNRARPARK</sequence>
<reference evidence="1 2" key="1">
    <citation type="journal article" date="2015" name="Biotechnol. Biofuels">
        <title>Enhanced degradation of softwood versus hardwood by the white-rot fungus Pycnoporus coccineus.</title>
        <authorList>
            <person name="Couturier M."/>
            <person name="Navarro D."/>
            <person name="Chevret D."/>
            <person name="Henrissat B."/>
            <person name="Piumi F."/>
            <person name="Ruiz-Duenas F.J."/>
            <person name="Martinez A.T."/>
            <person name="Grigoriev I.V."/>
            <person name="Riley R."/>
            <person name="Lipzen A."/>
            <person name="Berrin J.G."/>
            <person name="Master E.R."/>
            <person name="Rosso M.N."/>
        </authorList>
    </citation>
    <scope>NUCLEOTIDE SEQUENCE [LARGE SCALE GENOMIC DNA]</scope>
    <source>
        <strain evidence="1 2">BRFM310</strain>
    </source>
</reference>